<dbReference type="InterPro" id="IPR002226">
    <property type="entry name" value="Catalase_haem_BS"/>
</dbReference>
<evidence type="ECO:0000313" key="18">
    <source>
        <dbReference type="Proteomes" id="UP000602124"/>
    </source>
</evidence>
<dbReference type="PANTHER" id="PTHR42821:SF1">
    <property type="entry name" value="CATALASE-B"/>
    <property type="match status" value="1"/>
</dbReference>
<dbReference type="GO" id="GO:0005829">
    <property type="term" value="C:cytosol"/>
    <property type="evidence" value="ECO:0007669"/>
    <property type="project" value="TreeGrafter"/>
</dbReference>
<dbReference type="InterPro" id="IPR010582">
    <property type="entry name" value="Catalase_immune_responsive"/>
</dbReference>
<feature type="region of interest" description="Disordered" evidence="15">
    <location>
        <begin position="1"/>
        <end position="28"/>
    </location>
</feature>
<dbReference type="Pfam" id="PF18011">
    <property type="entry name" value="Catalase_C"/>
    <property type="match status" value="1"/>
</dbReference>
<evidence type="ECO:0000313" key="17">
    <source>
        <dbReference type="EMBL" id="MBJ3787081.1"/>
    </source>
</evidence>
<dbReference type="GO" id="GO:0020037">
    <property type="term" value="F:heme binding"/>
    <property type="evidence" value="ECO:0007669"/>
    <property type="project" value="UniProtKB-UniRule"/>
</dbReference>
<gene>
    <name evidence="17" type="ORF">JEQ47_20370</name>
</gene>
<dbReference type="PROSITE" id="PS00438">
    <property type="entry name" value="CATALASE_2"/>
    <property type="match status" value="1"/>
</dbReference>
<dbReference type="Gene3D" id="2.40.180.10">
    <property type="entry name" value="Catalase core domain"/>
    <property type="match status" value="1"/>
</dbReference>
<feature type="region of interest" description="Disordered" evidence="15">
    <location>
        <begin position="429"/>
        <end position="451"/>
    </location>
</feature>
<comment type="similarity">
    <text evidence="2">Belongs to the catalase family. HPII subfamily.</text>
</comment>
<accession>A0A934MNR9</accession>
<dbReference type="InterPro" id="IPR029062">
    <property type="entry name" value="Class_I_gatase-like"/>
</dbReference>
<organism evidence="17 18">
    <name type="scientific">Devosia sediminis</name>
    <dbReference type="NCBI Taxonomy" id="2798801"/>
    <lineage>
        <taxon>Bacteria</taxon>
        <taxon>Pseudomonadati</taxon>
        <taxon>Pseudomonadota</taxon>
        <taxon>Alphaproteobacteria</taxon>
        <taxon>Hyphomicrobiales</taxon>
        <taxon>Devosiaceae</taxon>
        <taxon>Devosia</taxon>
    </lineage>
</organism>
<dbReference type="PROSITE" id="PS51402">
    <property type="entry name" value="CATALASE_3"/>
    <property type="match status" value="1"/>
</dbReference>
<dbReference type="Gene3D" id="1.20.1370.20">
    <property type="match status" value="1"/>
</dbReference>
<reference evidence="17" key="1">
    <citation type="submission" date="2020-12" db="EMBL/GenBank/DDBJ databases">
        <title>Devosia sp. MSA67 isolated from Mo River.</title>
        <authorList>
            <person name="Ma F."/>
            <person name="Zi Z."/>
        </authorList>
    </citation>
    <scope>NUCLEOTIDE SEQUENCE</scope>
    <source>
        <strain evidence="17">MSA67</strain>
    </source>
</reference>
<dbReference type="PIRSF" id="PIRSF038927">
    <property type="entry name" value="Catalase_clade2"/>
    <property type="match status" value="1"/>
</dbReference>
<dbReference type="InterPro" id="IPR020835">
    <property type="entry name" value="Catalase_sf"/>
</dbReference>
<dbReference type="Gene3D" id="3.40.50.880">
    <property type="match status" value="1"/>
</dbReference>
<feature type="binding site" description="axial binding residue" evidence="12">
    <location>
        <position position="374"/>
    </location>
    <ligand>
        <name>heme</name>
        <dbReference type="ChEBI" id="CHEBI:30413"/>
    </ligand>
    <ligandPart>
        <name>Fe</name>
        <dbReference type="ChEBI" id="CHEBI:18248"/>
    </ligandPart>
</feature>
<evidence type="ECO:0000256" key="2">
    <source>
        <dbReference type="ARBA" id="ARBA00010660"/>
    </source>
</evidence>
<evidence type="ECO:0000256" key="13">
    <source>
        <dbReference type="PIRSR" id="PIRSR038927-3"/>
    </source>
</evidence>
<proteinExistence type="inferred from homology"/>
<dbReference type="GO" id="GO:0006979">
    <property type="term" value="P:response to oxidative stress"/>
    <property type="evidence" value="ECO:0007669"/>
    <property type="project" value="InterPro"/>
</dbReference>
<keyword evidence="7 10" id="KW-0560">Oxidoreductase</keyword>
<dbReference type="RefSeq" id="WP_198878260.1">
    <property type="nucleotide sequence ID" value="NZ_JAEKMH010000011.1"/>
</dbReference>
<dbReference type="InterPro" id="IPR041399">
    <property type="entry name" value="Catalase_large_C"/>
</dbReference>
<dbReference type="InterPro" id="IPR043156">
    <property type="entry name" value="Catalase_clade2_helical"/>
</dbReference>
<evidence type="ECO:0000256" key="9">
    <source>
        <dbReference type="ARBA" id="ARBA00023324"/>
    </source>
</evidence>
<keyword evidence="8 10" id="KW-0408">Iron</keyword>
<dbReference type="FunFam" id="2.40.180.10:FF:000003">
    <property type="entry name" value="Catalase"/>
    <property type="match status" value="1"/>
</dbReference>
<dbReference type="CDD" id="cd03132">
    <property type="entry name" value="GATase1_catalase"/>
    <property type="match status" value="1"/>
</dbReference>
<sequence>MARRSNKPGLEAAKYGDQAVHRGQGGETHQIAEDGYDTLTTQQGIPVADDQNTLRQGARGPALMEDAHFREKIFHFDHERIPERVVHARGYGAHGYFETYRSLSKLTRADIFQREGERTPVFVRFSTVAGSKGSFDLARDVRGFAVKFYTQEGNWDLVGNNIPVFFIQDAIKFPDIIHSVKPEPDKAFPQAQSAHDNFWDFISLTPESMHMIMWVMSDRAIPRSYRFMQGFGVHTFRLVNAKGESSFVKFIWKPKLGMQSVLWNEAVKINGADPDFHRRDLWNAIQSGDFPEWELCLQVFDQEFADRFDFDVLDPTKIIPEEVLPAEPVGRLVLDRMPDNFFAETEQVAFMTQNVPPGIEFSNDPLLQGRNFSYLDTQLKRLGSPNFAQLPINAPKCPFHHLQQDGHMAFQNPRGRANYEPNSWGTEIGGPRESPERGFHTFPQEPEGPKVRLRPESFADHYSQARQFYVSQSLVEQRHIGDALVFELSKCEFPAIRERMVAHLRNVDADLAQTVADGLGMKKLPPAAPPAQKPRTDLPPSDLLSILKNPPASFAGRKIGVLVTEGSDAQLLAALEAAATEEGATIEFIAPAVGGVTLSDGRLQPAHHKIDGGPSVLFDAVALLPSDEGIRELMKLPPARDFVSDAYAHYKFIAFTEPATKLFAKLGLPEDLDDGFLSLGSDADTGPFITQCRDLRFWDRPDGA</sequence>
<evidence type="ECO:0000259" key="16">
    <source>
        <dbReference type="SMART" id="SM01060"/>
    </source>
</evidence>
<dbReference type="GO" id="GO:0004096">
    <property type="term" value="F:catalase activity"/>
    <property type="evidence" value="ECO:0007669"/>
    <property type="project" value="UniProtKB-UniRule"/>
</dbReference>
<feature type="binding site" evidence="13">
    <location>
        <position position="370"/>
    </location>
    <ligand>
        <name>heme</name>
        <dbReference type="ChEBI" id="CHEBI:30413"/>
    </ligand>
</feature>
<dbReference type="Pfam" id="PF06628">
    <property type="entry name" value="Catalase-rel"/>
    <property type="match status" value="1"/>
</dbReference>
<dbReference type="EC" id="1.11.1.6" evidence="3 10"/>
<dbReference type="Pfam" id="PF00199">
    <property type="entry name" value="Catalase"/>
    <property type="match status" value="1"/>
</dbReference>
<feature type="binding site" evidence="13">
    <location>
        <position position="84"/>
    </location>
    <ligand>
        <name>heme</name>
        <dbReference type="ChEBI" id="CHEBI:30413"/>
    </ligand>
</feature>
<evidence type="ECO:0000256" key="1">
    <source>
        <dbReference type="ARBA" id="ARBA00001971"/>
    </source>
</evidence>
<evidence type="ECO:0000256" key="10">
    <source>
        <dbReference type="PIRNR" id="PIRNR038927"/>
    </source>
</evidence>
<comment type="caution">
    <text evidence="17">The sequence shown here is derived from an EMBL/GenBank/DDBJ whole genome shotgun (WGS) entry which is preliminary data.</text>
</comment>
<dbReference type="Proteomes" id="UP000602124">
    <property type="component" value="Unassembled WGS sequence"/>
</dbReference>
<keyword evidence="18" id="KW-1185">Reference proteome</keyword>
<feature type="binding site" evidence="13">
    <location>
        <position position="124"/>
    </location>
    <ligand>
        <name>heme</name>
        <dbReference type="ChEBI" id="CHEBI:30413"/>
    </ligand>
</feature>
<dbReference type="InterPro" id="IPR024712">
    <property type="entry name" value="Catalase_clade2"/>
</dbReference>
<dbReference type="AlphaFoldDB" id="A0A934MNR9"/>
<feature type="domain" description="Catalase core" evidence="16">
    <location>
        <begin position="40"/>
        <end position="428"/>
    </location>
</feature>
<evidence type="ECO:0000256" key="7">
    <source>
        <dbReference type="ARBA" id="ARBA00023002"/>
    </source>
</evidence>
<comment type="function">
    <text evidence="10">Decomposes hydrogen peroxide into water and oxygen; serves to protect cells from the toxic effects of hydrogen peroxide.</text>
</comment>
<dbReference type="GO" id="GO:0046872">
    <property type="term" value="F:metal ion binding"/>
    <property type="evidence" value="ECO:0007669"/>
    <property type="project" value="UniProtKB-KW"/>
</dbReference>
<dbReference type="EMBL" id="JAEKMH010000011">
    <property type="protein sequence ID" value="MBJ3787081.1"/>
    <property type="molecule type" value="Genomic_DNA"/>
</dbReference>
<keyword evidence="5 10" id="KW-0349">Heme</keyword>
<evidence type="ECO:0000256" key="4">
    <source>
        <dbReference type="ARBA" id="ARBA00022559"/>
    </source>
</evidence>
<evidence type="ECO:0000256" key="3">
    <source>
        <dbReference type="ARBA" id="ARBA00012314"/>
    </source>
</evidence>
<dbReference type="PANTHER" id="PTHR42821">
    <property type="entry name" value="CATALASE"/>
    <property type="match status" value="1"/>
</dbReference>
<dbReference type="GO" id="GO:0042744">
    <property type="term" value="P:hydrogen peroxide catabolic process"/>
    <property type="evidence" value="ECO:0007669"/>
    <property type="project" value="UniProtKB-UniRule"/>
</dbReference>
<keyword evidence="6 10" id="KW-0479">Metal-binding</keyword>
<dbReference type="SMART" id="SM01060">
    <property type="entry name" value="Catalase"/>
    <property type="match status" value="1"/>
</dbReference>
<keyword evidence="9 10" id="KW-0376">Hydrogen peroxide</keyword>
<evidence type="ECO:0000256" key="5">
    <source>
        <dbReference type="ARBA" id="ARBA00022617"/>
    </source>
</evidence>
<comment type="catalytic activity">
    <reaction evidence="10 14">
        <text>2 H2O2 = O2 + 2 H2O</text>
        <dbReference type="Rhea" id="RHEA:20309"/>
        <dbReference type="ChEBI" id="CHEBI:15377"/>
        <dbReference type="ChEBI" id="CHEBI:15379"/>
        <dbReference type="ChEBI" id="CHEBI:16240"/>
        <dbReference type="EC" id="1.11.1.6"/>
    </reaction>
</comment>
<protein>
    <recommendedName>
        <fullName evidence="3 10">Catalase</fullName>
        <ecNumber evidence="3 10">1.11.1.6</ecNumber>
    </recommendedName>
</protein>
<dbReference type="SUPFAM" id="SSF52317">
    <property type="entry name" value="Class I glutamine amidotransferase-like"/>
    <property type="match status" value="1"/>
</dbReference>
<feature type="binding site" evidence="13">
    <location>
        <position position="381"/>
    </location>
    <ligand>
        <name>heme</name>
        <dbReference type="ChEBI" id="CHEBI:30413"/>
    </ligand>
</feature>
<feature type="active site" evidence="11">
    <location>
        <position position="87"/>
    </location>
</feature>
<evidence type="ECO:0000256" key="11">
    <source>
        <dbReference type="PIRSR" id="PIRSR038927-1"/>
    </source>
</evidence>
<dbReference type="InterPro" id="IPR024708">
    <property type="entry name" value="Catalase_AS"/>
</dbReference>
<dbReference type="InterPro" id="IPR018028">
    <property type="entry name" value="Catalase"/>
</dbReference>
<dbReference type="PRINTS" id="PR00067">
    <property type="entry name" value="CATALASE"/>
</dbReference>
<evidence type="ECO:0000256" key="12">
    <source>
        <dbReference type="PIRSR" id="PIRSR038927-2"/>
    </source>
</evidence>
<feature type="binding site" evidence="13">
    <location>
        <position position="173"/>
    </location>
    <ligand>
        <name>heme</name>
        <dbReference type="ChEBI" id="CHEBI:30413"/>
    </ligand>
</feature>
<evidence type="ECO:0000256" key="8">
    <source>
        <dbReference type="ARBA" id="ARBA00023004"/>
    </source>
</evidence>
<evidence type="ECO:0000256" key="15">
    <source>
        <dbReference type="SAM" id="MobiDB-lite"/>
    </source>
</evidence>
<dbReference type="SUPFAM" id="SSF56634">
    <property type="entry name" value="Heme-dependent catalase-like"/>
    <property type="match status" value="1"/>
</dbReference>
<feature type="active site" evidence="11">
    <location>
        <position position="160"/>
    </location>
</feature>
<dbReference type="InterPro" id="IPR011614">
    <property type="entry name" value="Catalase_core"/>
</dbReference>
<evidence type="ECO:0000256" key="6">
    <source>
        <dbReference type="ARBA" id="ARBA00022723"/>
    </source>
</evidence>
<comment type="cofactor">
    <cofactor evidence="1 10 12">
        <name>heme</name>
        <dbReference type="ChEBI" id="CHEBI:30413"/>
    </cofactor>
</comment>
<name>A0A934MNR9_9HYPH</name>
<dbReference type="PROSITE" id="PS00437">
    <property type="entry name" value="CATALASE_1"/>
    <property type="match status" value="1"/>
</dbReference>
<keyword evidence="4 10" id="KW-0575">Peroxidase</keyword>
<evidence type="ECO:0000256" key="14">
    <source>
        <dbReference type="RuleBase" id="RU000498"/>
    </source>
</evidence>